<keyword evidence="5" id="KW-0812">Transmembrane</keyword>
<reference evidence="10" key="1">
    <citation type="journal article" date="2019" name="Int. J. Syst. Evol. Microbiol.">
        <title>The Global Catalogue of Microorganisms (GCM) 10K type strain sequencing project: providing services to taxonomists for standard genome sequencing and annotation.</title>
        <authorList>
            <consortium name="The Broad Institute Genomics Platform"/>
            <consortium name="The Broad Institute Genome Sequencing Center for Infectious Disease"/>
            <person name="Wu L."/>
            <person name="Ma J."/>
        </authorList>
    </citation>
    <scope>NUCLEOTIDE SEQUENCE [LARGE SCALE GENOMIC DNA]</scope>
    <source>
        <strain evidence="10">CCUG 66188</strain>
    </source>
</reference>
<organism evidence="9 10">
    <name type="scientific">Dysgonomonas termitidis</name>
    <dbReference type="NCBI Taxonomy" id="1516126"/>
    <lineage>
        <taxon>Bacteria</taxon>
        <taxon>Pseudomonadati</taxon>
        <taxon>Bacteroidota</taxon>
        <taxon>Bacteroidia</taxon>
        <taxon>Bacteroidales</taxon>
        <taxon>Dysgonomonadaceae</taxon>
        <taxon>Dysgonomonas</taxon>
    </lineage>
</organism>
<dbReference type="Pfam" id="PF02321">
    <property type="entry name" value="OEP"/>
    <property type="match status" value="1"/>
</dbReference>
<dbReference type="InterPro" id="IPR003423">
    <property type="entry name" value="OMP_efflux"/>
</dbReference>
<keyword evidence="10" id="KW-1185">Reference proteome</keyword>
<dbReference type="InterPro" id="IPR051906">
    <property type="entry name" value="TolC-like"/>
</dbReference>
<feature type="signal peptide" evidence="8">
    <location>
        <begin position="1"/>
        <end position="20"/>
    </location>
</feature>
<proteinExistence type="inferred from homology"/>
<evidence type="ECO:0000256" key="5">
    <source>
        <dbReference type="ARBA" id="ARBA00022692"/>
    </source>
</evidence>
<evidence type="ECO:0000313" key="10">
    <source>
        <dbReference type="Proteomes" id="UP001596023"/>
    </source>
</evidence>
<evidence type="ECO:0000256" key="2">
    <source>
        <dbReference type="ARBA" id="ARBA00007613"/>
    </source>
</evidence>
<evidence type="ECO:0000313" key="9">
    <source>
        <dbReference type="EMBL" id="MFC4674557.1"/>
    </source>
</evidence>
<dbReference type="PANTHER" id="PTHR30026">
    <property type="entry name" value="OUTER MEMBRANE PROTEIN TOLC"/>
    <property type="match status" value="1"/>
</dbReference>
<comment type="subcellular location">
    <subcellularLocation>
        <location evidence="1">Cell outer membrane</location>
    </subcellularLocation>
</comment>
<evidence type="ECO:0000256" key="1">
    <source>
        <dbReference type="ARBA" id="ARBA00004442"/>
    </source>
</evidence>
<dbReference type="EMBL" id="JBHSGN010000076">
    <property type="protein sequence ID" value="MFC4674557.1"/>
    <property type="molecule type" value="Genomic_DNA"/>
</dbReference>
<keyword evidence="3" id="KW-0813">Transport</keyword>
<gene>
    <name evidence="9" type="ORF">ACFO6W_12710</name>
</gene>
<protein>
    <submittedName>
        <fullName evidence="9">TolC family protein</fullName>
    </submittedName>
</protein>
<evidence type="ECO:0000256" key="7">
    <source>
        <dbReference type="ARBA" id="ARBA00023237"/>
    </source>
</evidence>
<evidence type="ECO:0000256" key="4">
    <source>
        <dbReference type="ARBA" id="ARBA00022452"/>
    </source>
</evidence>
<dbReference type="PANTHER" id="PTHR30026:SF20">
    <property type="entry name" value="OUTER MEMBRANE PROTEIN TOLC"/>
    <property type="match status" value="1"/>
</dbReference>
<accession>A0ABV9KWV4</accession>
<keyword evidence="8" id="KW-0732">Signal</keyword>
<keyword evidence="6" id="KW-0472">Membrane</keyword>
<evidence type="ECO:0000256" key="3">
    <source>
        <dbReference type="ARBA" id="ARBA00022448"/>
    </source>
</evidence>
<comment type="caution">
    <text evidence="9">The sequence shown here is derived from an EMBL/GenBank/DDBJ whole genome shotgun (WGS) entry which is preliminary data.</text>
</comment>
<dbReference type="Gene3D" id="1.20.1600.10">
    <property type="entry name" value="Outer membrane efflux proteins (OEP)"/>
    <property type="match status" value="1"/>
</dbReference>
<dbReference type="Proteomes" id="UP001596023">
    <property type="component" value="Unassembled WGS sequence"/>
</dbReference>
<evidence type="ECO:0000256" key="6">
    <source>
        <dbReference type="ARBA" id="ARBA00023136"/>
    </source>
</evidence>
<keyword evidence="7" id="KW-0998">Cell outer membrane</keyword>
<dbReference type="SUPFAM" id="SSF56954">
    <property type="entry name" value="Outer membrane efflux proteins (OEP)"/>
    <property type="match status" value="1"/>
</dbReference>
<name>A0ABV9KWV4_9BACT</name>
<evidence type="ECO:0000256" key="8">
    <source>
        <dbReference type="SAM" id="SignalP"/>
    </source>
</evidence>
<dbReference type="RefSeq" id="WP_379996960.1">
    <property type="nucleotide sequence ID" value="NZ_JBHSGN010000076.1"/>
</dbReference>
<keyword evidence="4" id="KW-1134">Transmembrane beta strand</keyword>
<sequence length="419" mass="47796">MKKYLLFLLFSIPSFVFSQATLLLEVCQRKAKANYPLIRRYELIEKSKEYNLSNAGKGYLPQFSLSAKASYQSEVTKIPVTVPGIDIKGLSKDQYFATIDITQTIWDGGVIGSKKNITNANADVEKKQLDVELYTINDRVNQLYFGILLLDARLKQNSLLQDELQRNYNLISSYIQNGVANQADLDAVKVEQLKTEQNKTQLLSNRRSYLDMLALLIGESLDKSTTLQKPEGEDLMILSQVNHPELELFDAQFNSLEIQKKSIKTGYMPKLGLFLTGGYGKPGLNMLDNDFSPYYIGGVRLSWNFGSLYTQKNDRKLIEVNQDNVLTQRETFLFNTSLETTQDQQEIEKNRDLLKYDDEIISLRSSVKRAAEAKVANGILTVTDLMREITNEDLAKQDKIQHEIELLLSIYNLKYTTNN</sequence>
<comment type="similarity">
    <text evidence="2">Belongs to the outer membrane factor (OMF) (TC 1.B.17) family.</text>
</comment>
<feature type="chain" id="PRO_5045456535" evidence="8">
    <location>
        <begin position="21"/>
        <end position="419"/>
    </location>
</feature>